<feature type="compositionally biased region" description="Polar residues" evidence="1">
    <location>
        <begin position="1"/>
        <end position="10"/>
    </location>
</feature>
<feature type="compositionally biased region" description="Low complexity" evidence="1">
    <location>
        <begin position="86"/>
        <end position="100"/>
    </location>
</feature>
<reference evidence="2" key="2">
    <citation type="submission" date="2025-09" db="UniProtKB">
        <authorList>
            <consortium name="Ensembl"/>
        </authorList>
    </citation>
    <scope>IDENTIFICATION</scope>
</reference>
<keyword evidence="3" id="KW-1185">Reference proteome</keyword>
<feature type="compositionally biased region" description="Polar residues" evidence="1">
    <location>
        <begin position="70"/>
        <end position="85"/>
    </location>
</feature>
<sequence>MCQETGSRQNPVLLAESWGAAGVSPSLAQPERRRRDFSSRLLPLRRKSPPTLSTRRSWTSPDGPPRTDTKPSSQIPTAVSASGEPTAQRSRATSTPTTSR</sequence>
<protein>
    <submittedName>
        <fullName evidence="2">Uncharacterized protein</fullName>
    </submittedName>
</protein>
<dbReference type="AlphaFoldDB" id="A0A8C3SEM5"/>
<evidence type="ECO:0000313" key="3">
    <source>
        <dbReference type="Proteomes" id="UP000694403"/>
    </source>
</evidence>
<feature type="compositionally biased region" description="Polar residues" evidence="1">
    <location>
        <begin position="50"/>
        <end position="60"/>
    </location>
</feature>
<proteinExistence type="predicted"/>
<accession>A0A8C3SEM5</accession>
<dbReference type="Ensembl" id="ENSCSRT00000013341.1">
    <property type="protein sequence ID" value="ENSCSRP00000012824.1"/>
    <property type="gene ID" value="ENSCSRG00000009705.1"/>
</dbReference>
<reference evidence="2" key="1">
    <citation type="submission" date="2025-08" db="UniProtKB">
        <authorList>
            <consortium name="Ensembl"/>
        </authorList>
    </citation>
    <scope>IDENTIFICATION</scope>
</reference>
<feature type="region of interest" description="Disordered" evidence="1">
    <location>
        <begin position="1"/>
        <end position="100"/>
    </location>
</feature>
<dbReference type="Proteomes" id="UP000694403">
    <property type="component" value="Unplaced"/>
</dbReference>
<organism evidence="2 3">
    <name type="scientific">Chelydra serpentina</name>
    <name type="common">Snapping turtle</name>
    <name type="synonym">Testudo serpentina</name>
    <dbReference type="NCBI Taxonomy" id="8475"/>
    <lineage>
        <taxon>Eukaryota</taxon>
        <taxon>Metazoa</taxon>
        <taxon>Chordata</taxon>
        <taxon>Craniata</taxon>
        <taxon>Vertebrata</taxon>
        <taxon>Euteleostomi</taxon>
        <taxon>Archelosauria</taxon>
        <taxon>Testudinata</taxon>
        <taxon>Testudines</taxon>
        <taxon>Cryptodira</taxon>
        <taxon>Durocryptodira</taxon>
        <taxon>Americhelydia</taxon>
        <taxon>Chelydroidea</taxon>
        <taxon>Chelydridae</taxon>
        <taxon>Chelydra</taxon>
    </lineage>
</organism>
<evidence type="ECO:0000256" key="1">
    <source>
        <dbReference type="SAM" id="MobiDB-lite"/>
    </source>
</evidence>
<evidence type="ECO:0000313" key="2">
    <source>
        <dbReference type="Ensembl" id="ENSCSRP00000012824.1"/>
    </source>
</evidence>
<name>A0A8C3SEM5_CHESE</name>